<sequence length="180" mass="20849">MKSLNSGKLDLKNLPPRFYNICSNTLVLINTFHDVLRFHIREYTSFEGLNLYPTEKGVAFYHREWKYMCKVLQAVQQKYQVPRWDGMNDISIPASEFGIQVTETTTQPGTFKLGISKKVTSKNVKTFECKISLNEKQSAMVSLKCEDVYLGDLMEKELYLKIDSKCYDPDAFDRAMKIFA</sequence>
<dbReference type="GO" id="GO:0003677">
    <property type="term" value="F:DNA binding"/>
    <property type="evidence" value="ECO:0007669"/>
    <property type="project" value="InterPro"/>
</dbReference>
<proteinExistence type="predicted"/>
<dbReference type="AlphaFoldDB" id="A0AAV6VUW6"/>
<dbReference type="Proteomes" id="UP000827092">
    <property type="component" value="Unassembled WGS sequence"/>
</dbReference>
<dbReference type="EMBL" id="JAFNEN010000023">
    <property type="protein sequence ID" value="KAG8199881.1"/>
    <property type="molecule type" value="Genomic_DNA"/>
</dbReference>
<dbReference type="InterPro" id="IPR009044">
    <property type="entry name" value="ssDNA-bd_transcriptional_reg"/>
</dbReference>
<dbReference type="Gene3D" id="2.30.31.10">
    <property type="entry name" value="Transcriptional Coactivator Pc4, Chain A"/>
    <property type="match status" value="1"/>
</dbReference>
<dbReference type="GO" id="GO:0006355">
    <property type="term" value="P:regulation of DNA-templated transcription"/>
    <property type="evidence" value="ECO:0007669"/>
    <property type="project" value="InterPro"/>
</dbReference>
<evidence type="ECO:0000313" key="1">
    <source>
        <dbReference type="EMBL" id="KAG8199881.1"/>
    </source>
</evidence>
<accession>A0AAV6VUW6</accession>
<dbReference type="SUPFAM" id="SSF54447">
    <property type="entry name" value="ssDNA-binding transcriptional regulator domain"/>
    <property type="match status" value="1"/>
</dbReference>
<comment type="caution">
    <text evidence="1">The sequence shown here is derived from an EMBL/GenBank/DDBJ whole genome shotgun (WGS) entry which is preliminary data.</text>
</comment>
<name>A0AAV6VUW6_9ARAC</name>
<protein>
    <submittedName>
        <fullName evidence="1">Uncharacterized protein</fullName>
    </submittedName>
</protein>
<reference evidence="1 2" key="1">
    <citation type="journal article" date="2022" name="Nat. Ecol. Evol.">
        <title>A masculinizing supergene underlies an exaggerated male reproductive morph in a spider.</title>
        <authorList>
            <person name="Hendrickx F."/>
            <person name="De Corte Z."/>
            <person name="Sonet G."/>
            <person name="Van Belleghem S.M."/>
            <person name="Kostlbacher S."/>
            <person name="Vangestel C."/>
        </authorList>
    </citation>
    <scope>NUCLEOTIDE SEQUENCE [LARGE SCALE GENOMIC DNA]</scope>
    <source>
        <strain evidence="1">W744_W776</strain>
    </source>
</reference>
<gene>
    <name evidence="1" type="ORF">JTE90_015872</name>
</gene>
<keyword evidence="2" id="KW-1185">Reference proteome</keyword>
<organism evidence="1 2">
    <name type="scientific">Oedothorax gibbosus</name>
    <dbReference type="NCBI Taxonomy" id="931172"/>
    <lineage>
        <taxon>Eukaryota</taxon>
        <taxon>Metazoa</taxon>
        <taxon>Ecdysozoa</taxon>
        <taxon>Arthropoda</taxon>
        <taxon>Chelicerata</taxon>
        <taxon>Arachnida</taxon>
        <taxon>Araneae</taxon>
        <taxon>Araneomorphae</taxon>
        <taxon>Entelegynae</taxon>
        <taxon>Araneoidea</taxon>
        <taxon>Linyphiidae</taxon>
        <taxon>Erigoninae</taxon>
        <taxon>Oedothorax</taxon>
    </lineage>
</organism>
<evidence type="ECO:0000313" key="2">
    <source>
        <dbReference type="Proteomes" id="UP000827092"/>
    </source>
</evidence>